<sequence>MNHRIMDVIDTCVMGLFIILFGLTLYFAGASVNLQRDGVTFAGVVGVLVLVGSYLITQTTLLPWCYTHRMALLSGGFIIAIMWQFTFVTLFHPAIGFDAGAIHEALQHPEDIDLIGYFSQNTNNLPLLLVYDWLSNISHTISWLFFDYVSLICVDVALLVNLVTMCIVRRENVGRLLWIETLFMLVFPWIVVPYSDTAVLPLVALLFLLMACLQKAQAWWQTLILSASLAACAVATYFIKPSAIIPLIALCLVLIRSVITSDKVALGKRLKTACLVIVTITVSGLGAYTVGQQVIDAQTVIRINKGLTIPPIHFMSMGVSGDGGYNEADALKMAELPKRSDKVDYSKQQLIKRLREKGVIGYLAFLVKKQGNNTADGTFAWLKEGHFFKNGHPNEPKWLSNWVTTDGKHLKDLQFITQMWWLLILVTIAIGLRKQDDWSRLCWLAILGGFMYLLLFEGGRSRYLIQFLPAFLILAAYQAGYVWQLFNRFGKRCWWIFFGKEYAHD</sequence>
<dbReference type="InterPro" id="IPR021200">
    <property type="entry name" value="CHIM_prot"/>
</dbReference>
<feature type="transmembrane region" description="Helical" evidence="1">
    <location>
        <begin position="415"/>
        <end position="432"/>
    </location>
</feature>
<evidence type="ECO:0000256" key="1">
    <source>
        <dbReference type="SAM" id="Phobius"/>
    </source>
</evidence>
<dbReference type="EMBL" id="PVSN01000036">
    <property type="protein sequence ID" value="TGE72783.1"/>
    <property type="molecule type" value="Genomic_DNA"/>
</dbReference>
<accession>A0A4Z0S084</accession>
<feature type="transmembrane region" description="Helical" evidence="1">
    <location>
        <begin position="176"/>
        <end position="192"/>
    </location>
</feature>
<dbReference type="AlphaFoldDB" id="A0A4Z0S084"/>
<feature type="transmembrane region" description="Helical" evidence="1">
    <location>
        <begin position="438"/>
        <end position="456"/>
    </location>
</feature>
<feature type="transmembrane region" description="Helical" evidence="1">
    <location>
        <begin position="12"/>
        <end position="32"/>
    </location>
</feature>
<keyword evidence="1" id="KW-1133">Transmembrane helix</keyword>
<dbReference type="Proteomes" id="UP000297646">
    <property type="component" value="Unassembled WGS sequence"/>
</dbReference>
<feature type="transmembrane region" description="Helical" evidence="1">
    <location>
        <begin position="198"/>
        <end position="213"/>
    </location>
</feature>
<gene>
    <name evidence="2" type="ORF">C6P11_05605</name>
</gene>
<comment type="caution">
    <text evidence="2">The sequence shown here is derived from an EMBL/GenBank/DDBJ whole genome shotgun (WGS) entry which is preliminary data.</text>
</comment>
<evidence type="ECO:0000313" key="2">
    <source>
        <dbReference type="EMBL" id="TGE72783.1"/>
    </source>
</evidence>
<feature type="transmembrane region" description="Helical" evidence="1">
    <location>
        <begin position="69"/>
        <end position="91"/>
    </location>
</feature>
<name>A0A4Z0S084_WEICO</name>
<evidence type="ECO:0000313" key="3">
    <source>
        <dbReference type="Proteomes" id="UP000297646"/>
    </source>
</evidence>
<feature type="transmembrane region" description="Helical" evidence="1">
    <location>
        <begin position="218"/>
        <end position="237"/>
    </location>
</feature>
<evidence type="ECO:0008006" key="4">
    <source>
        <dbReference type="Google" id="ProtNLM"/>
    </source>
</evidence>
<dbReference type="RefSeq" id="WP_135519387.1">
    <property type="nucleotide sequence ID" value="NZ_PVSN01000036.1"/>
</dbReference>
<dbReference type="OrthoDB" id="5695313at2"/>
<feature type="transmembrane region" description="Helical" evidence="1">
    <location>
        <begin position="463"/>
        <end position="483"/>
    </location>
</feature>
<dbReference type="NCBIfam" id="TIGR03766">
    <property type="entry name" value="TIGR03766 family XrtG-associated glycosyltransferase"/>
    <property type="match status" value="1"/>
</dbReference>
<organism evidence="2 3">
    <name type="scientific">Weissella confusa</name>
    <name type="common">Lactobacillus confusus</name>
    <dbReference type="NCBI Taxonomy" id="1583"/>
    <lineage>
        <taxon>Bacteria</taxon>
        <taxon>Bacillati</taxon>
        <taxon>Bacillota</taxon>
        <taxon>Bacilli</taxon>
        <taxon>Lactobacillales</taxon>
        <taxon>Lactobacillaceae</taxon>
        <taxon>Weissella</taxon>
    </lineage>
</organism>
<protein>
    <recommendedName>
        <fullName evidence="4">Glycosyltransferase RgtA/B/C/D-like domain-containing protein</fullName>
    </recommendedName>
</protein>
<keyword evidence="1" id="KW-0472">Membrane</keyword>
<feature type="transmembrane region" description="Helical" evidence="1">
    <location>
        <begin position="243"/>
        <end position="259"/>
    </location>
</feature>
<keyword evidence="1" id="KW-0812">Transmembrane</keyword>
<proteinExistence type="predicted"/>
<feature type="transmembrane region" description="Helical" evidence="1">
    <location>
        <begin position="38"/>
        <end position="57"/>
    </location>
</feature>
<reference evidence="2 3" key="1">
    <citation type="submission" date="2018-03" db="EMBL/GenBank/DDBJ databases">
        <title>Genome sequencing of Weissella confusa isolates.</title>
        <authorList>
            <person name="Kajala I."/>
            <person name="Baruah R."/>
            <person name="Bergsveinson J."/>
            <person name="Juvonen R."/>
            <person name="Ziola B."/>
        </authorList>
    </citation>
    <scope>NUCLEOTIDE SEQUENCE [LARGE SCALE GENOMIC DNA]</scope>
    <source>
        <strain evidence="2 3">VTT E-062653</strain>
    </source>
</reference>
<feature type="transmembrane region" description="Helical" evidence="1">
    <location>
        <begin position="141"/>
        <end position="164"/>
    </location>
</feature>